<accession>A0ABP0KF74</accession>
<feature type="non-terminal residue" evidence="2">
    <location>
        <position position="304"/>
    </location>
</feature>
<keyword evidence="3" id="KW-1185">Reference proteome</keyword>
<organism evidence="2 3">
    <name type="scientific">Durusdinium trenchii</name>
    <dbReference type="NCBI Taxonomy" id="1381693"/>
    <lineage>
        <taxon>Eukaryota</taxon>
        <taxon>Sar</taxon>
        <taxon>Alveolata</taxon>
        <taxon>Dinophyceae</taxon>
        <taxon>Suessiales</taxon>
        <taxon>Symbiodiniaceae</taxon>
        <taxon>Durusdinium</taxon>
    </lineage>
</organism>
<feature type="compositionally biased region" description="Low complexity" evidence="1">
    <location>
        <begin position="162"/>
        <end position="171"/>
    </location>
</feature>
<evidence type="ECO:0000313" key="2">
    <source>
        <dbReference type="EMBL" id="CAK9025467.1"/>
    </source>
</evidence>
<gene>
    <name evidence="2" type="ORF">SCF082_LOCUS17098</name>
</gene>
<evidence type="ECO:0000256" key="1">
    <source>
        <dbReference type="SAM" id="MobiDB-lite"/>
    </source>
</evidence>
<feature type="region of interest" description="Disordered" evidence="1">
    <location>
        <begin position="162"/>
        <end position="304"/>
    </location>
</feature>
<protein>
    <submittedName>
        <fullName evidence="2">Uncharacterized protein</fullName>
    </submittedName>
</protein>
<dbReference type="EMBL" id="CAXAMM010011186">
    <property type="protein sequence ID" value="CAK9025467.1"/>
    <property type="molecule type" value="Genomic_DNA"/>
</dbReference>
<evidence type="ECO:0000313" key="3">
    <source>
        <dbReference type="Proteomes" id="UP001642464"/>
    </source>
</evidence>
<feature type="compositionally biased region" description="Low complexity" evidence="1">
    <location>
        <begin position="213"/>
        <end position="223"/>
    </location>
</feature>
<feature type="compositionally biased region" description="Polar residues" evidence="1">
    <location>
        <begin position="184"/>
        <end position="195"/>
    </location>
</feature>
<feature type="compositionally biased region" description="Pro residues" evidence="1">
    <location>
        <begin position="172"/>
        <end position="182"/>
    </location>
</feature>
<name>A0ABP0KF74_9DINO</name>
<sequence length="304" mass="33009">MRGIETPQQLPEEGKWFETYPPVSQATNANGDYRAYPHLAGKSQFKASMTPRADIMVRILASQPIPLDPQCTLCERHRGYNEHLGAEKHWKALYPTYTGDGVVISQVRDRVWNKVRIAGGWVRINELDGAIEMAKGTAEPQAMPAAQQQAPPAFAGAPQMPQMTPPMQATPMQPPSAAPPPNNGWANYTGTQTFANPEPGWTMVGPPPPVPEPVIQSVQPQPQSANSWAGWNPQGHSQPQQGQSSAQPGAQPGAWQTPITEPHSYGPQTPPVNQPRDSVSMVNFPGKRSEFDEKLTNVSGSMSG</sequence>
<comment type="caution">
    <text evidence="2">The sequence shown here is derived from an EMBL/GenBank/DDBJ whole genome shotgun (WGS) entry which is preliminary data.</text>
</comment>
<feature type="compositionally biased region" description="Low complexity" evidence="1">
    <location>
        <begin position="233"/>
        <end position="254"/>
    </location>
</feature>
<proteinExistence type="predicted"/>
<dbReference type="Proteomes" id="UP001642464">
    <property type="component" value="Unassembled WGS sequence"/>
</dbReference>
<reference evidence="2 3" key="1">
    <citation type="submission" date="2024-02" db="EMBL/GenBank/DDBJ databases">
        <authorList>
            <person name="Chen Y."/>
            <person name="Shah S."/>
            <person name="Dougan E. K."/>
            <person name="Thang M."/>
            <person name="Chan C."/>
        </authorList>
    </citation>
    <scope>NUCLEOTIDE SEQUENCE [LARGE SCALE GENOMIC DNA]</scope>
</reference>